<sequence>MSRILDLDSAQLAHLRGRELTASVAASEGRAVVAEVWANMTLLMSAHETGGVSNIEVAAAFGADIVIINALETVFDGDRWNLAVLGGFDRLADIADAVGRPIGVNLEPGTVPELRKATVENAKRLVDQGVALLCVTANPATGATLDDIARTSEELRRGLGDDVAIWSGKMHMAGRIETLDAGRMAAVAEAGADGVLVPLPGTVPGVTREIAAEAVRRIHAAGAVAMGTIGTSQEGSHRNLVPQLALNAKEIGVDAHHIGDAYAAGSMDPEFLYDYSVAIRGRRHTWHRMGRNTRKRG</sequence>
<feature type="domain" description="DUF7916" evidence="1">
    <location>
        <begin position="5"/>
        <end position="294"/>
    </location>
</feature>
<dbReference type="Pfam" id="PF25509">
    <property type="entry name" value="DUF7916"/>
    <property type="match status" value="1"/>
</dbReference>
<dbReference type="InterPro" id="IPR011060">
    <property type="entry name" value="RibuloseP-bd_barrel"/>
</dbReference>
<reference evidence="2 3" key="1">
    <citation type="submission" date="2020-08" db="EMBL/GenBank/DDBJ databases">
        <title>Genemic of Streptomyces polyaspartic.</title>
        <authorList>
            <person name="Liu W."/>
        </authorList>
    </citation>
    <scope>NUCLEOTIDE SEQUENCE [LARGE SCALE GENOMIC DNA]</scope>
    <source>
        <strain evidence="2 3">TRM66268-LWL</strain>
    </source>
</reference>
<evidence type="ECO:0000259" key="1">
    <source>
        <dbReference type="Pfam" id="PF25509"/>
    </source>
</evidence>
<comment type="caution">
    <text evidence="2">The sequence shown here is derived from an EMBL/GenBank/DDBJ whole genome shotgun (WGS) entry which is preliminary data.</text>
</comment>
<dbReference type="EMBL" id="JACTVJ010000031">
    <property type="protein sequence ID" value="MBC9719031.1"/>
    <property type="molecule type" value="Genomic_DNA"/>
</dbReference>
<proteinExistence type="predicted"/>
<dbReference type="InterPro" id="IPR057238">
    <property type="entry name" value="DUF7916"/>
</dbReference>
<dbReference type="Proteomes" id="UP000642284">
    <property type="component" value="Unassembled WGS sequence"/>
</dbReference>
<keyword evidence="3" id="KW-1185">Reference proteome</keyword>
<organism evidence="2 3">
    <name type="scientific">Streptomyces polyasparticus</name>
    <dbReference type="NCBI Taxonomy" id="2767826"/>
    <lineage>
        <taxon>Bacteria</taxon>
        <taxon>Bacillati</taxon>
        <taxon>Actinomycetota</taxon>
        <taxon>Actinomycetes</taxon>
        <taxon>Kitasatosporales</taxon>
        <taxon>Streptomycetaceae</taxon>
        <taxon>Streptomyces</taxon>
    </lineage>
</organism>
<gene>
    <name evidence="2" type="ORF">H9Y04_41550</name>
</gene>
<dbReference type="RefSeq" id="WP_187819456.1">
    <property type="nucleotide sequence ID" value="NZ_JACTVJ010000031.1"/>
</dbReference>
<dbReference type="SUPFAM" id="SSF51366">
    <property type="entry name" value="Ribulose-phoshate binding barrel"/>
    <property type="match status" value="1"/>
</dbReference>
<protein>
    <submittedName>
        <fullName evidence="2">Haloacid dehalogenase-like hydrolase</fullName>
    </submittedName>
</protein>
<evidence type="ECO:0000313" key="3">
    <source>
        <dbReference type="Proteomes" id="UP000642284"/>
    </source>
</evidence>
<evidence type="ECO:0000313" key="2">
    <source>
        <dbReference type="EMBL" id="MBC9719031.1"/>
    </source>
</evidence>
<name>A0ABR7SU53_9ACTN</name>
<accession>A0ABR7SU53</accession>